<keyword evidence="3" id="KW-1015">Disulfide bond</keyword>
<dbReference type="FunFam" id="3.40.50.1820:FF:000011">
    <property type="entry name" value="Carboxylic ester hydrolase"/>
    <property type="match status" value="1"/>
</dbReference>
<dbReference type="GO" id="GO:0016787">
    <property type="term" value="F:hydrolase activity"/>
    <property type="evidence" value="ECO:0007669"/>
    <property type="project" value="UniProtKB-KW"/>
</dbReference>
<dbReference type="PROSITE" id="PS00122">
    <property type="entry name" value="CARBOXYLESTERASE_B_1"/>
    <property type="match status" value="1"/>
</dbReference>
<dbReference type="InterPro" id="IPR002018">
    <property type="entry name" value="CarbesteraseB"/>
</dbReference>
<dbReference type="AlphaFoldDB" id="A0A8C3WEU6"/>
<dbReference type="CDD" id="cd00312">
    <property type="entry name" value="Esterase_lipase"/>
    <property type="match status" value="1"/>
</dbReference>
<keyword evidence="7" id="KW-1185">Reference proteome</keyword>
<dbReference type="InterPro" id="IPR019819">
    <property type="entry name" value="Carboxylesterase_B_CS"/>
</dbReference>
<feature type="domain" description="Carboxylesterase type B" evidence="5">
    <location>
        <begin position="370"/>
        <end position="520"/>
    </location>
</feature>
<evidence type="ECO:0000313" key="7">
    <source>
        <dbReference type="Proteomes" id="UP000694540"/>
    </source>
</evidence>
<dbReference type="SUPFAM" id="SSF53474">
    <property type="entry name" value="alpha/beta-Hydrolases"/>
    <property type="match status" value="1"/>
</dbReference>
<dbReference type="Gene3D" id="3.40.50.1820">
    <property type="entry name" value="alpha/beta hydrolase"/>
    <property type="match status" value="1"/>
</dbReference>
<dbReference type="GeneTree" id="ENSGT00940000158564"/>
<dbReference type="Proteomes" id="UP000694540">
    <property type="component" value="Unplaced"/>
</dbReference>
<evidence type="ECO:0000256" key="3">
    <source>
        <dbReference type="ARBA" id="ARBA00023157"/>
    </source>
</evidence>
<evidence type="ECO:0000256" key="4">
    <source>
        <dbReference type="RuleBase" id="RU361235"/>
    </source>
</evidence>
<dbReference type="PANTHER" id="PTHR11559">
    <property type="entry name" value="CARBOXYLESTERASE"/>
    <property type="match status" value="1"/>
</dbReference>
<dbReference type="EC" id="3.1.1.-" evidence="4"/>
<feature type="domain" description="Carboxylesterase type B" evidence="5">
    <location>
        <begin position="17"/>
        <end position="366"/>
    </location>
</feature>
<organism evidence="6 7">
    <name type="scientific">Catagonus wagneri</name>
    <name type="common">Chacoan peccary</name>
    <dbReference type="NCBI Taxonomy" id="51154"/>
    <lineage>
        <taxon>Eukaryota</taxon>
        <taxon>Metazoa</taxon>
        <taxon>Chordata</taxon>
        <taxon>Craniata</taxon>
        <taxon>Vertebrata</taxon>
        <taxon>Euteleostomi</taxon>
        <taxon>Mammalia</taxon>
        <taxon>Eutheria</taxon>
        <taxon>Laurasiatheria</taxon>
        <taxon>Artiodactyla</taxon>
        <taxon>Suina</taxon>
        <taxon>Tayassuidae</taxon>
        <taxon>Catagonus</taxon>
    </lineage>
</organism>
<dbReference type="Ensembl" id="ENSCWAT00000014674.1">
    <property type="protein sequence ID" value="ENSCWAP00000013509.1"/>
    <property type="gene ID" value="ENSCWAG00000009471.1"/>
</dbReference>
<dbReference type="Pfam" id="PF00135">
    <property type="entry name" value="COesterase"/>
    <property type="match status" value="2"/>
</dbReference>
<proteinExistence type="inferred from homology"/>
<accession>A0A8C3WEU6</accession>
<dbReference type="InterPro" id="IPR019826">
    <property type="entry name" value="Carboxylesterase_B_AS"/>
</dbReference>
<dbReference type="InterPro" id="IPR029058">
    <property type="entry name" value="AB_hydrolase_fold"/>
</dbReference>
<dbReference type="PROSITE" id="PS00941">
    <property type="entry name" value="CARBOXYLESTERASE_B_2"/>
    <property type="match status" value="1"/>
</dbReference>
<reference evidence="6" key="2">
    <citation type="submission" date="2025-09" db="UniProtKB">
        <authorList>
            <consortium name="Ensembl"/>
        </authorList>
    </citation>
    <scope>IDENTIFICATION</scope>
</reference>
<comment type="similarity">
    <text evidence="1 4">Belongs to the type-B carboxylesterase/lipase family.</text>
</comment>
<evidence type="ECO:0000313" key="6">
    <source>
        <dbReference type="Ensembl" id="ENSCWAP00000013509.1"/>
    </source>
</evidence>
<name>A0A8C3WEU6_9CETA</name>
<dbReference type="InterPro" id="IPR050309">
    <property type="entry name" value="Type-B_Carboxylest/Lipase"/>
</dbReference>
<evidence type="ECO:0000256" key="1">
    <source>
        <dbReference type="ARBA" id="ARBA00005964"/>
    </source>
</evidence>
<protein>
    <recommendedName>
        <fullName evidence="4">Carboxylic ester hydrolase</fullName>
        <ecNumber evidence="4">3.1.1.-</ecNumber>
    </recommendedName>
</protein>
<evidence type="ECO:0000256" key="2">
    <source>
        <dbReference type="ARBA" id="ARBA00022801"/>
    </source>
</evidence>
<keyword evidence="2 4" id="KW-0378">Hydrolase</keyword>
<sequence length="540" mass="59147">MDLLMMAILTRGQPASPPVVDTAQGRVLGKYISLEGLAQPVAVFLGVPFAKPPLGSLRFAPPQPAEPWSFVKNTTSYPPMCSQDPVTIQMILDIFTNKKESVTVEQSEDCLYLNIYTPADLTKRSKLPVMVWIHGGGLVVGGASIYDGVALSAHENVVVVVIQYRLGIWGFFSTGDEHSRGNWGHLDQVAALHWVQENIANFGGDPGSVTIFGESAGGESVSVLVSVPSPDVAAMGPLADQSVLSCNLYLQALDSRLTLPCIAPDGGKLMQIAIFAGCKSTTSAVLVHCLRQKTEDELLDLTVKMKFLTFDLHGDPRKSYPFLPTVVDGVLLPKMPEEILAEKDFNTVPYIVGINKQEFGWLLPMEIIPEVATDKYLRGTDDPVKKKDLFLDLMGDVLFGVPSVTVARQHRDAGAPTYVYEFQYRPSSSSDMKPKTVIGDHGDELFSVFGAPILKGDAPEEEVNLSKMVMKFWANFARNGNPNGEGLPQWPMYDQNEGYLRIGVNTHASEKLKDEEVAFWNDLLPKEAAKKSPKIKHAEL</sequence>
<reference evidence="6" key="1">
    <citation type="submission" date="2025-08" db="UniProtKB">
        <authorList>
            <consortium name="Ensembl"/>
        </authorList>
    </citation>
    <scope>IDENTIFICATION</scope>
</reference>
<evidence type="ECO:0000259" key="5">
    <source>
        <dbReference type="Pfam" id="PF00135"/>
    </source>
</evidence>